<evidence type="ECO:0000313" key="1">
    <source>
        <dbReference type="EMBL" id="GBP19768.1"/>
    </source>
</evidence>
<evidence type="ECO:0000313" key="2">
    <source>
        <dbReference type="Proteomes" id="UP000299102"/>
    </source>
</evidence>
<comment type="caution">
    <text evidence="1">The sequence shown here is derived from an EMBL/GenBank/DDBJ whole genome shotgun (WGS) entry which is preliminary data.</text>
</comment>
<dbReference type="Proteomes" id="UP000299102">
    <property type="component" value="Unassembled WGS sequence"/>
</dbReference>
<protein>
    <submittedName>
        <fullName evidence="1">Uncharacterized protein</fullName>
    </submittedName>
</protein>
<dbReference type="EMBL" id="BGZK01000111">
    <property type="protein sequence ID" value="GBP19768.1"/>
    <property type="molecule type" value="Genomic_DNA"/>
</dbReference>
<reference evidence="1 2" key="1">
    <citation type="journal article" date="2019" name="Commun. Biol.">
        <title>The bagworm genome reveals a unique fibroin gene that provides high tensile strength.</title>
        <authorList>
            <person name="Kono N."/>
            <person name="Nakamura H."/>
            <person name="Ohtoshi R."/>
            <person name="Tomita M."/>
            <person name="Numata K."/>
            <person name="Arakawa K."/>
        </authorList>
    </citation>
    <scope>NUCLEOTIDE SEQUENCE [LARGE SCALE GENOMIC DNA]</scope>
</reference>
<gene>
    <name evidence="1" type="ORF">EVAR_8928_1</name>
</gene>
<dbReference type="AlphaFoldDB" id="A0A4C1U0N0"/>
<name>A0A4C1U0N0_EUMVA</name>
<organism evidence="1 2">
    <name type="scientific">Eumeta variegata</name>
    <name type="common">Bagworm moth</name>
    <name type="synonym">Eumeta japonica</name>
    <dbReference type="NCBI Taxonomy" id="151549"/>
    <lineage>
        <taxon>Eukaryota</taxon>
        <taxon>Metazoa</taxon>
        <taxon>Ecdysozoa</taxon>
        <taxon>Arthropoda</taxon>
        <taxon>Hexapoda</taxon>
        <taxon>Insecta</taxon>
        <taxon>Pterygota</taxon>
        <taxon>Neoptera</taxon>
        <taxon>Endopterygota</taxon>
        <taxon>Lepidoptera</taxon>
        <taxon>Glossata</taxon>
        <taxon>Ditrysia</taxon>
        <taxon>Tineoidea</taxon>
        <taxon>Psychidae</taxon>
        <taxon>Oiketicinae</taxon>
        <taxon>Eumeta</taxon>
    </lineage>
</organism>
<keyword evidence="2" id="KW-1185">Reference proteome</keyword>
<sequence length="110" mass="12109">MNVIGFIRVLATTRVPRSLGDNARNHQNWGLISLVLIFYALALSKSAESADESRAAIAPYALTYEILIQYTAIRLGRAPKSLSDESQSGDLAMTHAKISIARFKREFVLG</sequence>
<accession>A0A4C1U0N0</accession>
<proteinExistence type="predicted"/>